<organism evidence="1 2">
    <name type="scientific">Candidatus Yanofskybacteria bacterium RIFCSPLOWO2_02_FULL_43_10b</name>
    <dbReference type="NCBI Taxonomy" id="1802704"/>
    <lineage>
        <taxon>Bacteria</taxon>
        <taxon>Candidatus Yanofskyibacteriota</taxon>
    </lineage>
</organism>
<dbReference type="EMBL" id="MGKS01000003">
    <property type="protein sequence ID" value="OGN32808.1"/>
    <property type="molecule type" value="Genomic_DNA"/>
</dbReference>
<gene>
    <name evidence="1" type="ORF">A3I92_02540</name>
</gene>
<reference evidence="1 2" key="1">
    <citation type="journal article" date="2016" name="Nat. Commun.">
        <title>Thousands of microbial genomes shed light on interconnected biogeochemical processes in an aquifer system.</title>
        <authorList>
            <person name="Anantharaman K."/>
            <person name="Brown C.T."/>
            <person name="Hug L.A."/>
            <person name="Sharon I."/>
            <person name="Castelle C.J."/>
            <person name="Probst A.J."/>
            <person name="Thomas B.C."/>
            <person name="Singh A."/>
            <person name="Wilkins M.J."/>
            <person name="Karaoz U."/>
            <person name="Brodie E.L."/>
            <person name="Williams K.H."/>
            <person name="Hubbard S.S."/>
            <person name="Banfield J.F."/>
        </authorList>
    </citation>
    <scope>NUCLEOTIDE SEQUENCE [LARGE SCALE GENOMIC DNA]</scope>
</reference>
<accession>A0A1F8H704</accession>
<evidence type="ECO:0000313" key="2">
    <source>
        <dbReference type="Proteomes" id="UP000177676"/>
    </source>
</evidence>
<proteinExistence type="predicted"/>
<protein>
    <submittedName>
        <fullName evidence="1">Uncharacterized protein</fullName>
    </submittedName>
</protein>
<comment type="caution">
    <text evidence="1">The sequence shown here is derived from an EMBL/GenBank/DDBJ whole genome shotgun (WGS) entry which is preliminary data.</text>
</comment>
<name>A0A1F8H704_9BACT</name>
<evidence type="ECO:0000313" key="1">
    <source>
        <dbReference type="EMBL" id="OGN32808.1"/>
    </source>
</evidence>
<dbReference type="AlphaFoldDB" id="A0A1F8H704"/>
<sequence>MAQYKHSSYKTPCPNCNGKVKFWSYGSDDGYSQGSSGIQCTGCEKEYNRVEWEKIAHEELKPEIEARKKSRLEYEARKTRRENIRKQALAKLTPEEKEVLGLPKD</sequence>
<dbReference type="Proteomes" id="UP000177676">
    <property type="component" value="Unassembled WGS sequence"/>
</dbReference>